<keyword evidence="3 6" id="KW-0812">Transmembrane</keyword>
<reference evidence="8 9" key="1">
    <citation type="submission" date="2018-01" db="EMBL/GenBank/DDBJ databases">
        <authorList>
            <person name="Clerissi C."/>
        </authorList>
    </citation>
    <scope>NUCLEOTIDE SEQUENCE [LARGE SCALE GENOMIC DNA]</scope>
    <source>
        <strain evidence="8">Cupriavidus taiwanensis STM 6160</strain>
        <plasmid evidence="9">ii</plasmid>
    </source>
</reference>
<dbReference type="InterPro" id="IPR004841">
    <property type="entry name" value="AA-permease/SLC12A_dom"/>
</dbReference>
<dbReference type="RefSeq" id="WP_115678507.1">
    <property type="nucleotide sequence ID" value="NZ_LT984807.1"/>
</dbReference>
<dbReference type="PANTHER" id="PTHR43495">
    <property type="entry name" value="GABA PERMEASE"/>
    <property type="match status" value="1"/>
</dbReference>
<dbReference type="Pfam" id="PF00324">
    <property type="entry name" value="AA_permease"/>
    <property type="match status" value="1"/>
</dbReference>
<dbReference type="GO" id="GO:0055085">
    <property type="term" value="P:transmembrane transport"/>
    <property type="evidence" value="ECO:0007669"/>
    <property type="project" value="InterPro"/>
</dbReference>
<feature type="transmembrane region" description="Helical" evidence="6">
    <location>
        <begin position="373"/>
        <end position="397"/>
    </location>
</feature>
<name>A0A375HLB7_9BURK</name>
<keyword evidence="4 6" id="KW-1133">Transmembrane helix</keyword>
<dbReference type="AlphaFoldDB" id="A0A375HLB7"/>
<feature type="domain" description="Amino acid permease/ SLC12A" evidence="7">
    <location>
        <begin position="26"/>
        <end position="459"/>
    </location>
</feature>
<keyword evidence="8" id="KW-0614">Plasmid</keyword>
<proteinExistence type="predicted"/>
<feature type="transmembrane region" description="Helical" evidence="6">
    <location>
        <begin position="345"/>
        <end position="367"/>
    </location>
</feature>
<dbReference type="PROSITE" id="PS00218">
    <property type="entry name" value="AMINO_ACID_PERMEASE_1"/>
    <property type="match status" value="1"/>
</dbReference>
<evidence type="ECO:0000259" key="7">
    <source>
        <dbReference type="Pfam" id="PF00324"/>
    </source>
</evidence>
<protein>
    <submittedName>
        <fullName evidence="8">Amino acid permease</fullName>
    </submittedName>
</protein>
<dbReference type="PANTHER" id="PTHR43495:SF5">
    <property type="entry name" value="GAMMA-AMINOBUTYRIC ACID PERMEASE"/>
    <property type="match status" value="1"/>
</dbReference>
<feature type="transmembrane region" description="Helical" evidence="6">
    <location>
        <begin position="21"/>
        <end position="49"/>
    </location>
</feature>
<dbReference type="InterPro" id="IPR004840">
    <property type="entry name" value="Amino_acid_permease_CS"/>
</dbReference>
<sequence>MDKKQSFQQIVERERGLKRTLNAGQMAMIAIGGAIGTGLFLGSGFAIGFAGPSVLLSYAIGAAIALILMGCLAEMTVAHPTSGSFGAYAEHYVSPWAGFLVRYAYWACIVLAVGTEVTATALYMKYWFPAVPGWFWIAGFSAALVLVNALSVSIFGVVEYWFSVIKIAAIVGFILIGAYVVFGAPASVAGSAEGAVAGFHHYTTHGGFFPKGLWGMWVAVIISIFSYLSIEMIAVAAGEAEDPEHAITRAFRSTMIRLVLFYLLTLALMLAIVPWTAAGREESPFVKVMEAINIPGAAGVINFVVLVAALSSMNSQLYITTRMMFSLSRAGYAPARFGRVSRRGVPMSALLVSTLGIALATVLSIVYPDASFTLMMAVSMFGALFTWMMIFVTHYCFRRKWEAQGHGPLRFRMKGFPVLTLLGAALMLAIMVTTMFTAEFRMTMLFGVPWLALLSVAYFGWYARATRAEPLEPHAG</sequence>
<evidence type="ECO:0000313" key="8">
    <source>
        <dbReference type="EMBL" id="SPD59038.1"/>
    </source>
</evidence>
<dbReference type="PIRSF" id="PIRSF006060">
    <property type="entry name" value="AA_transporter"/>
    <property type="match status" value="1"/>
</dbReference>
<feature type="transmembrane region" description="Helical" evidence="6">
    <location>
        <begin position="55"/>
        <end position="73"/>
    </location>
</feature>
<feature type="transmembrane region" description="Helical" evidence="6">
    <location>
        <begin position="444"/>
        <end position="463"/>
    </location>
</feature>
<evidence type="ECO:0000256" key="5">
    <source>
        <dbReference type="ARBA" id="ARBA00023136"/>
    </source>
</evidence>
<feature type="transmembrane region" description="Helical" evidence="6">
    <location>
        <begin position="297"/>
        <end position="319"/>
    </location>
</feature>
<evidence type="ECO:0000256" key="2">
    <source>
        <dbReference type="ARBA" id="ARBA00022448"/>
    </source>
</evidence>
<evidence type="ECO:0000313" key="9">
    <source>
        <dbReference type="Proteomes" id="UP000255168"/>
    </source>
</evidence>
<geneLocation type="plasmid" evidence="9">
    <name>ii</name>
</geneLocation>
<evidence type="ECO:0000256" key="1">
    <source>
        <dbReference type="ARBA" id="ARBA00004141"/>
    </source>
</evidence>
<dbReference type="Proteomes" id="UP000255168">
    <property type="component" value="Plasmid II"/>
</dbReference>
<organism evidence="8 9">
    <name type="scientific">Cupriavidus neocaledonicus</name>
    <dbReference type="NCBI Taxonomy" id="1040979"/>
    <lineage>
        <taxon>Bacteria</taxon>
        <taxon>Pseudomonadati</taxon>
        <taxon>Pseudomonadota</taxon>
        <taxon>Betaproteobacteria</taxon>
        <taxon>Burkholderiales</taxon>
        <taxon>Burkholderiaceae</taxon>
        <taxon>Cupriavidus</taxon>
    </lineage>
</organism>
<evidence type="ECO:0000256" key="4">
    <source>
        <dbReference type="ARBA" id="ARBA00022989"/>
    </source>
</evidence>
<feature type="transmembrane region" description="Helical" evidence="6">
    <location>
        <begin position="164"/>
        <end position="182"/>
    </location>
</feature>
<dbReference type="GO" id="GO:0016020">
    <property type="term" value="C:membrane"/>
    <property type="evidence" value="ECO:0007669"/>
    <property type="project" value="UniProtKB-SubCell"/>
</dbReference>
<feature type="transmembrane region" description="Helical" evidence="6">
    <location>
        <begin position="418"/>
        <end position="438"/>
    </location>
</feature>
<dbReference type="Gene3D" id="1.20.1740.10">
    <property type="entry name" value="Amino acid/polyamine transporter I"/>
    <property type="match status" value="1"/>
</dbReference>
<feature type="transmembrane region" description="Helical" evidence="6">
    <location>
        <begin position="103"/>
        <end position="128"/>
    </location>
</feature>
<accession>A0A375HLB7</accession>
<gene>
    <name evidence="8" type="ORF">CBM2607_MP10440</name>
</gene>
<feature type="transmembrane region" description="Helical" evidence="6">
    <location>
        <begin position="134"/>
        <end position="157"/>
    </location>
</feature>
<dbReference type="EMBL" id="LT984807">
    <property type="protein sequence ID" value="SPD59038.1"/>
    <property type="molecule type" value="Genomic_DNA"/>
</dbReference>
<evidence type="ECO:0000256" key="6">
    <source>
        <dbReference type="SAM" id="Phobius"/>
    </source>
</evidence>
<feature type="transmembrane region" description="Helical" evidence="6">
    <location>
        <begin position="258"/>
        <end position="277"/>
    </location>
</feature>
<dbReference type="GO" id="GO:0006865">
    <property type="term" value="P:amino acid transport"/>
    <property type="evidence" value="ECO:0007669"/>
    <property type="project" value="InterPro"/>
</dbReference>
<feature type="transmembrane region" description="Helical" evidence="6">
    <location>
        <begin position="214"/>
        <end position="237"/>
    </location>
</feature>
<evidence type="ECO:0000256" key="3">
    <source>
        <dbReference type="ARBA" id="ARBA00022692"/>
    </source>
</evidence>
<dbReference type="FunFam" id="1.20.1740.10:FF:000001">
    <property type="entry name" value="Amino acid permease"/>
    <property type="match status" value="1"/>
</dbReference>
<comment type="subcellular location">
    <subcellularLocation>
        <location evidence="1">Membrane</location>
        <topology evidence="1">Multi-pass membrane protein</topology>
    </subcellularLocation>
</comment>
<keyword evidence="2" id="KW-0813">Transport</keyword>
<keyword evidence="5 6" id="KW-0472">Membrane</keyword>